<evidence type="ECO:0000256" key="1">
    <source>
        <dbReference type="ARBA" id="ARBA00005915"/>
    </source>
</evidence>
<dbReference type="NCBIfam" id="TIGR00644">
    <property type="entry name" value="recJ"/>
    <property type="match status" value="1"/>
</dbReference>
<dbReference type="EMBL" id="LT629973">
    <property type="protein sequence ID" value="SEH77434.1"/>
    <property type="molecule type" value="Genomic_DNA"/>
</dbReference>
<dbReference type="Gene3D" id="3.10.310.30">
    <property type="match status" value="1"/>
</dbReference>
<dbReference type="KEGG" id="agl:PYTT_0646"/>
<evidence type="ECO:0000259" key="7">
    <source>
        <dbReference type="Pfam" id="PF02272"/>
    </source>
</evidence>
<dbReference type="InterPro" id="IPR001667">
    <property type="entry name" value="DDH_dom"/>
</dbReference>
<evidence type="ECO:0000259" key="8">
    <source>
        <dbReference type="Pfam" id="PF17768"/>
    </source>
</evidence>
<dbReference type="Pfam" id="PF17768">
    <property type="entry name" value="RecJ_OB"/>
    <property type="match status" value="1"/>
</dbReference>
<evidence type="ECO:0000256" key="3">
    <source>
        <dbReference type="ARBA" id="ARBA00022722"/>
    </source>
</evidence>
<dbReference type="InterPro" id="IPR003156">
    <property type="entry name" value="DHHA1_dom"/>
</dbReference>
<sequence>MSTNFSWEMRPTVGGIDFGPELNTLLPPLVRKLLAQRGITGKEQAEKFLYPRLADLGDPFSLAEMDKAVARIFDAIDNRQEICIYGDYDVDGVGSVTLLRAILRAYGAAPRFFIPIRTQEGYGLSEAGIARCMREGPLPNLLITVDCGTSSVEEVAALQAMGIDVIILDHHEAGPLGRPDAVAVINAKLETESPLTYLCSAGVVFKLAHALLKERKVPGFDLKHYLDIVAIATVADIVPLVAENRLLTRYGLKVLGEGRNIGLLALNEVAGMNRSPSASHVSFRIGPRINAAGRMDSPLDAVELLITQDSIRARALAQRLDSHNKARQAEEEKIRMEAIDMLHRHFDPANDHVIVLGSPTWHPGVVGIVASLLMRRYHKPTFIISIDENGLGKGSGRSIPGVSLVQAIHHCAEHLESGGGHDMAAGLVIREEKLDAFRKAFNAFVRETTSEKQRKPILHIDAEVTFPELTLDLLDSYELLEPFGNTNPQPVFMSRNIALTDVPKRLQGNHLRLFLKQGVSEHDAIYFNGGEMRLPDPPWDIAFTITRNVWRGRSSLSISIQDIRSSEP</sequence>
<dbReference type="GO" id="GO:0008409">
    <property type="term" value="F:5'-3' exonuclease activity"/>
    <property type="evidence" value="ECO:0007669"/>
    <property type="project" value="InterPro"/>
</dbReference>
<dbReference type="PANTHER" id="PTHR30255:SF2">
    <property type="entry name" value="SINGLE-STRANDED-DNA-SPECIFIC EXONUCLEASE RECJ"/>
    <property type="match status" value="1"/>
</dbReference>
<keyword evidence="10" id="KW-1185">Reference proteome</keyword>
<accession>A0A1H6KZV6</accession>
<dbReference type="OrthoDB" id="9809852at2"/>
<reference evidence="10" key="1">
    <citation type="submission" date="2016-09" db="EMBL/GenBank/DDBJ databases">
        <authorList>
            <person name="Koehorst J."/>
        </authorList>
    </citation>
    <scope>NUCLEOTIDE SEQUENCE [LARGE SCALE GENOMIC DNA]</scope>
</reference>
<dbReference type="PANTHER" id="PTHR30255">
    <property type="entry name" value="SINGLE-STRANDED-DNA-SPECIFIC EXONUCLEASE RECJ"/>
    <property type="match status" value="1"/>
</dbReference>
<gene>
    <name evidence="9" type="ORF">PYTT_0646</name>
</gene>
<evidence type="ECO:0000256" key="2">
    <source>
        <dbReference type="ARBA" id="ARBA00019841"/>
    </source>
</evidence>
<dbReference type="InterPro" id="IPR038763">
    <property type="entry name" value="DHH_sf"/>
</dbReference>
<evidence type="ECO:0000256" key="5">
    <source>
        <dbReference type="ARBA" id="ARBA00022839"/>
    </source>
</evidence>
<evidence type="ECO:0000259" key="6">
    <source>
        <dbReference type="Pfam" id="PF01368"/>
    </source>
</evidence>
<evidence type="ECO:0000256" key="4">
    <source>
        <dbReference type="ARBA" id="ARBA00022801"/>
    </source>
</evidence>
<feature type="domain" description="DDH" evidence="6">
    <location>
        <begin position="82"/>
        <end position="233"/>
    </location>
</feature>
<dbReference type="InterPro" id="IPR051673">
    <property type="entry name" value="SSDNA_exonuclease_RecJ"/>
</dbReference>
<organism evidence="9 10">
    <name type="scientific">Akkermansia glycaniphila</name>
    <dbReference type="NCBI Taxonomy" id="1679444"/>
    <lineage>
        <taxon>Bacteria</taxon>
        <taxon>Pseudomonadati</taxon>
        <taxon>Verrucomicrobiota</taxon>
        <taxon>Verrucomicrobiia</taxon>
        <taxon>Verrucomicrobiales</taxon>
        <taxon>Akkermansiaceae</taxon>
        <taxon>Akkermansia</taxon>
    </lineage>
</organism>
<dbReference type="GO" id="GO:0006310">
    <property type="term" value="P:DNA recombination"/>
    <property type="evidence" value="ECO:0007669"/>
    <property type="project" value="InterPro"/>
</dbReference>
<dbReference type="Gene3D" id="3.90.1640.30">
    <property type="match status" value="1"/>
</dbReference>
<dbReference type="AlphaFoldDB" id="A0A1H6KZV6"/>
<evidence type="ECO:0000313" key="10">
    <source>
        <dbReference type="Proteomes" id="UP000176204"/>
    </source>
</evidence>
<comment type="similarity">
    <text evidence="1">Belongs to the RecJ family.</text>
</comment>
<protein>
    <recommendedName>
        <fullName evidence="2">Single-stranded-DNA-specific exonuclease RecJ</fullName>
    </recommendedName>
</protein>
<keyword evidence="3" id="KW-0540">Nuclease</keyword>
<dbReference type="SUPFAM" id="SSF64182">
    <property type="entry name" value="DHH phosphoesterases"/>
    <property type="match status" value="1"/>
</dbReference>
<feature type="domain" description="RecJ OB" evidence="8">
    <location>
        <begin position="460"/>
        <end position="562"/>
    </location>
</feature>
<dbReference type="Pfam" id="PF02272">
    <property type="entry name" value="DHHA1"/>
    <property type="match status" value="1"/>
</dbReference>
<dbReference type="STRING" id="1679444.PYTT_0646"/>
<dbReference type="RefSeq" id="WP_067777035.1">
    <property type="nucleotide sequence ID" value="NZ_JACVVN010000012.1"/>
</dbReference>
<keyword evidence="4" id="KW-0378">Hydrolase</keyword>
<dbReference type="InterPro" id="IPR041122">
    <property type="entry name" value="RecJ_OB"/>
</dbReference>
<proteinExistence type="inferred from homology"/>
<dbReference type="Proteomes" id="UP000176204">
    <property type="component" value="Chromosome I"/>
</dbReference>
<dbReference type="GO" id="GO:0003676">
    <property type="term" value="F:nucleic acid binding"/>
    <property type="evidence" value="ECO:0007669"/>
    <property type="project" value="InterPro"/>
</dbReference>
<dbReference type="Pfam" id="PF01368">
    <property type="entry name" value="DHH"/>
    <property type="match status" value="1"/>
</dbReference>
<name>A0A1H6KZV6_9BACT</name>
<evidence type="ECO:0000313" key="9">
    <source>
        <dbReference type="EMBL" id="SEH77434.1"/>
    </source>
</evidence>
<feature type="domain" description="DHHA1" evidence="7">
    <location>
        <begin position="351"/>
        <end position="447"/>
    </location>
</feature>
<dbReference type="InterPro" id="IPR004610">
    <property type="entry name" value="RecJ"/>
</dbReference>
<keyword evidence="5 9" id="KW-0269">Exonuclease</keyword>
<dbReference type="GO" id="GO:0006281">
    <property type="term" value="P:DNA repair"/>
    <property type="evidence" value="ECO:0007669"/>
    <property type="project" value="InterPro"/>
</dbReference>